<dbReference type="EMBL" id="JAMC01000005">
    <property type="protein sequence ID" value="KEJ88873.1"/>
    <property type="molecule type" value="Genomic_DNA"/>
</dbReference>
<comment type="caution">
    <text evidence="1">The sequence shown here is derived from an EMBL/GenBank/DDBJ whole genome shotgun (WGS) entry which is preliminary data.</text>
</comment>
<name>A0A073IES8_9RHOB</name>
<dbReference type="STRING" id="1300350.Z948_2180"/>
<gene>
    <name evidence="1" type="ORF">DSW25_13530</name>
</gene>
<reference evidence="1 2" key="1">
    <citation type="submission" date="2014-01" db="EMBL/GenBank/DDBJ databases">
        <title>Sulfitobacter donghicola JCM 14565 Genome Sequencing.</title>
        <authorList>
            <person name="Lai Q."/>
            <person name="Hong Z."/>
        </authorList>
    </citation>
    <scope>NUCLEOTIDE SEQUENCE [LARGE SCALE GENOMIC DNA]</scope>
    <source>
        <strain evidence="1 2">JCM 14565</strain>
    </source>
</reference>
<dbReference type="AlphaFoldDB" id="A0A073IES8"/>
<accession>A0A073IES8</accession>
<sequence>MTNNDQYTEQTHPQDFELTRRAKIFHKMLEDLRESPESADWEKVVATAAASHFLYDAKARAAIPDVWEKPVAMTNLITLAKGNEPTGGTTKITEAAAQEMIFRAFEDPDYFDQVKLFCSHALGGEPMPYSDETTFTLHPLLSRWIGQVSNGGIKKPKTRKRQVLKSDIMHKAIANTVQFLHNAGIPIYKNDATEYSINACDAVAEISDTALGRRKIKGDAVKKIYYASEWGKLGKG</sequence>
<protein>
    <submittedName>
        <fullName evidence="1">Uncharacterized protein</fullName>
    </submittedName>
</protein>
<organism evidence="1 2">
    <name type="scientific">Sulfitobacter donghicola DSW-25 = KCTC 12864 = JCM 14565</name>
    <dbReference type="NCBI Taxonomy" id="1300350"/>
    <lineage>
        <taxon>Bacteria</taxon>
        <taxon>Pseudomonadati</taxon>
        <taxon>Pseudomonadota</taxon>
        <taxon>Alphaproteobacteria</taxon>
        <taxon>Rhodobacterales</taxon>
        <taxon>Roseobacteraceae</taxon>
        <taxon>Sulfitobacter</taxon>
    </lineage>
</organism>
<dbReference type="RefSeq" id="WP_025059548.1">
    <property type="nucleotide sequence ID" value="NZ_JAMC01000005.1"/>
</dbReference>
<evidence type="ECO:0000313" key="1">
    <source>
        <dbReference type="EMBL" id="KEJ88873.1"/>
    </source>
</evidence>
<dbReference type="Proteomes" id="UP000027734">
    <property type="component" value="Unassembled WGS sequence"/>
</dbReference>
<dbReference type="OrthoDB" id="9930381at2"/>
<keyword evidence="2" id="KW-1185">Reference proteome</keyword>
<evidence type="ECO:0000313" key="2">
    <source>
        <dbReference type="Proteomes" id="UP000027734"/>
    </source>
</evidence>
<proteinExistence type="predicted"/>